<comment type="caution">
    <text evidence="2">The sequence shown here is derived from an EMBL/GenBank/DDBJ whole genome shotgun (WGS) entry which is preliminary data.</text>
</comment>
<dbReference type="OrthoDB" id="2901540at2"/>
<evidence type="ECO:0000313" key="2">
    <source>
        <dbReference type="EMBL" id="OIJ13696.1"/>
    </source>
</evidence>
<keyword evidence="3" id="KW-1185">Reference proteome</keyword>
<keyword evidence="1" id="KW-0175">Coiled coil</keyword>
<evidence type="ECO:0000256" key="1">
    <source>
        <dbReference type="SAM" id="Coils"/>
    </source>
</evidence>
<reference evidence="2 3" key="1">
    <citation type="submission" date="2016-10" db="EMBL/GenBank/DDBJ databases">
        <title>Draft genome sequences of four alkaliphilic bacteria belonging to the Anaerobacillus genus.</title>
        <authorList>
            <person name="Bassil N.M."/>
            <person name="Lloyd J.R."/>
        </authorList>
    </citation>
    <scope>NUCLEOTIDE SEQUENCE [LARGE SCALE GENOMIC DNA]</scope>
    <source>
        <strain evidence="2 3">DSM 18345</strain>
    </source>
</reference>
<dbReference type="Proteomes" id="UP000179524">
    <property type="component" value="Unassembled WGS sequence"/>
</dbReference>
<dbReference type="EMBL" id="MLQR01000027">
    <property type="protein sequence ID" value="OIJ13696.1"/>
    <property type="molecule type" value="Genomic_DNA"/>
</dbReference>
<sequence>MEQRSINNSNNIEQVKRINAEIQILDMKKKQLQHELKTIQNNCSHDFVETELMRKCRKCKWTESVYY</sequence>
<feature type="coiled-coil region" evidence="1">
    <location>
        <begin position="15"/>
        <end position="42"/>
    </location>
</feature>
<protein>
    <recommendedName>
        <fullName evidence="4">Serine protease</fullName>
    </recommendedName>
</protein>
<dbReference type="AlphaFoldDB" id="A0A1S2LMV7"/>
<evidence type="ECO:0000313" key="3">
    <source>
        <dbReference type="Proteomes" id="UP000179524"/>
    </source>
</evidence>
<organism evidence="2 3">
    <name type="scientific">Anaerobacillus alkalilacustris</name>
    <dbReference type="NCBI Taxonomy" id="393763"/>
    <lineage>
        <taxon>Bacteria</taxon>
        <taxon>Bacillati</taxon>
        <taxon>Bacillota</taxon>
        <taxon>Bacilli</taxon>
        <taxon>Bacillales</taxon>
        <taxon>Bacillaceae</taxon>
        <taxon>Anaerobacillus</taxon>
    </lineage>
</organism>
<evidence type="ECO:0008006" key="4">
    <source>
        <dbReference type="Google" id="ProtNLM"/>
    </source>
</evidence>
<accession>A0A1S2LMV7</accession>
<proteinExistence type="predicted"/>
<name>A0A1S2LMV7_9BACI</name>
<gene>
    <name evidence="2" type="ORF">BKP37_09875</name>
</gene>